<feature type="domain" description="Transposase IS200-like" evidence="1">
    <location>
        <begin position="11"/>
        <end position="130"/>
    </location>
</feature>
<dbReference type="Pfam" id="PF01797">
    <property type="entry name" value="Y1_Tnp"/>
    <property type="match status" value="1"/>
</dbReference>
<evidence type="ECO:0000259" key="1">
    <source>
        <dbReference type="SMART" id="SM01321"/>
    </source>
</evidence>
<dbReference type="Gene3D" id="3.30.70.1290">
    <property type="entry name" value="Transposase IS200-like"/>
    <property type="match status" value="1"/>
</dbReference>
<dbReference type="OrthoDB" id="9798161at2"/>
<keyword evidence="4" id="KW-1185">Reference proteome</keyword>
<dbReference type="PANTHER" id="PTHR33360">
    <property type="entry name" value="TRANSPOSASE FOR INSERTION SEQUENCE ELEMENT IS200"/>
    <property type="match status" value="1"/>
</dbReference>
<dbReference type="GO" id="GO:0004803">
    <property type="term" value="F:transposase activity"/>
    <property type="evidence" value="ECO:0007669"/>
    <property type="project" value="InterPro"/>
</dbReference>
<dbReference type="Proteomes" id="UP000218542">
    <property type="component" value="Unassembled WGS sequence"/>
</dbReference>
<dbReference type="SUPFAM" id="SSF143422">
    <property type="entry name" value="Transposase IS200-like"/>
    <property type="match status" value="1"/>
</dbReference>
<dbReference type="RefSeq" id="WP_096894619.1">
    <property type="nucleotide sequence ID" value="NZ_BAOS01000019.1"/>
</dbReference>
<dbReference type="InterPro" id="IPR036515">
    <property type="entry name" value="Transposase_17_sf"/>
</dbReference>
<evidence type="ECO:0000313" key="4">
    <source>
        <dbReference type="Proteomes" id="UP000218542"/>
    </source>
</evidence>
<gene>
    <name evidence="2" type="ORF">SCALIN_C19_0017</name>
    <name evidence="3" type="ORF">SCALIN_C20_0004</name>
</gene>
<proteinExistence type="predicted"/>
<comment type="caution">
    <text evidence="2">The sequence shown here is derived from an EMBL/GenBank/DDBJ whole genome shotgun (WGS) entry which is preliminary data.</text>
</comment>
<sequence>MSRFRRLSHALWHCQYHILWTPKYRLRILTGQVANEVNRCIRAFSEQKGCEVIELSIQIDHVHLIVMVPPKISISDFVGIVKGRTAIRVLNKFKNLKQKPYWGNHFWSRGYCVDTVGLDAEKILKYVKYQEKKESQGEAQQKFKF</sequence>
<organism evidence="2 4">
    <name type="scientific">Candidatus Scalindua japonica</name>
    <dbReference type="NCBI Taxonomy" id="1284222"/>
    <lineage>
        <taxon>Bacteria</taxon>
        <taxon>Pseudomonadati</taxon>
        <taxon>Planctomycetota</taxon>
        <taxon>Candidatus Brocadiia</taxon>
        <taxon>Candidatus Brocadiales</taxon>
        <taxon>Candidatus Scalinduaceae</taxon>
        <taxon>Candidatus Scalindua</taxon>
    </lineage>
</organism>
<name>A0A286TZA2_9BACT</name>
<dbReference type="AlphaFoldDB" id="A0A286TZA2"/>
<reference evidence="2" key="1">
    <citation type="journal article" date="2017" name="Environ. Microbiol. Rep.">
        <title>Genetic diversity of marine anaerobic ammonium-oxidizing bacteria as revealed by genomic and proteomic analyses of 'Candidatus Scalindua japonica'.</title>
        <authorList>
            <person name="Oshiki M."/>
            <person name="Mizuto K."/>
            <person name="Kimura Z."/>
            <person name="Kindaichi T."/>
            <person name="Satoh H."/>
            <person name="Okabe S."/>
        </authorList>
    </citation>
    <scope>NUCLEOTIDE SEQUENCE</scope>
    <source>
        <strain evidence="2">Husup-a2</strain>
    </source>
</reference>
<dbReference type="GO" id="GO:0003677">
    <property type="term" value="F:DNA binding"/>
    <property type="evidence" value="ECO:0007669"/>
    <property type="project" value="InterPro"/>
</dbReference>
<dbReference type="EMBL" id="BAOS01000020">
    <property type="protein sequence ID" value="GAX61227.1"/>
    <property type="molecule type" value="Genomic_DNA"/>
</dbReference>
<dbReference type="EMBL" id="BAOS01000019">
    <property type="protein sequence ID" value="GAX61223.1"/>
    <property type="molecule type" value="Genomic_DNA"/>
</dbReference>
<dbReference type="NCBIfam" id="NF033573">
    <property type="entry name" value="transpos_IS200"/>
    <property type="match status" value="1"/>
</dbReference>
<dbReference type="PANTHER" id="PTHR33360:SF2">
    <property type="entry name" value="TRANSPOSASE FOR INSERTION SEQUENCE ELEMENT IS200"/>
    <property type="match status" value="1"/>
</dbReference>
<reference evidence="4" key="2">
    <citation type="journal article" date="2017" name="Environ. Microbiol. Rep.">
        <title>Genetic Diversity of Marine Anaerobic Ammonium-Oxidizing Bacteria as Revealed by Genomic and Proteomic Analyses of 'Candidatus Scalindua japonica'.</title>
        <authorList>
            <person name="Oshiki M."/>
            <person name="Mizuto K."/>
            <person name="Kimura Z."/>
            <person name="Kindaichi T."/>
            <person name="Satoh H."/>
            <person name="Okabe S."/>
        </authorList>
    </citation>
    <scope>NUCLEOTIDE SEQUENCE [LARGE SCALE GENOMIC DNA]</scope>
    <source>
        <strain evidence="4">husup-a2</strain>
    </source>
</reference>
<dbReference type="GO" id="GO:0006313">
    <property type="term" value="P:DNA transposition"/>
    <property type="evidence" value="ECO:0007669"/>
    <property type="project" value="InterPro"/>
</dbReference>
<evidence type="ECO:0000313" key="3">
    <source>
        <dbReference type="EMBL" id="GAX61227.1"/>
    </source>
</evidence>
<dbReference type="InterPro" id="IPR002686">
    <property type="entry name" value="Transposase_17"/>
</dbReference>
<protein>
    <submittedName>
        <fullName evidence="2">Transposase and inactivated derivative</fullName>
    </submittedName>
</protein>
<evidence type="ECO:0000313" key="2">
    <source>
        <dbReference type="EMBL" id="GAX61223.1"/>
    </source>
</evidence>
<accession>A0A286TZA2</accession>
<dbReference type="SMART" id="SM01321">
    <property type="entry name" value="Y1_Tnp"/>
    <property type="match status" value="1"/>
</dbReference>